<reference evidence="1 2" key="1">
    <citation type="submission" date="2021-06" db="EMBL/GenBank/DDBJ databases">
        <authorList>
            <person name="Sun Q."/>
            <person name="Li D."/>
        </authorList>
    </citation>
    <scope>NUCLEOTIDE SEQUENCE [LARGE SCALE GENOMIC DNA]</scope>
    <source>
        <strain evidence="1 2">MSJd-7</strain>
    </source>
</reference>
<evidence type="ECO:0000313" key="1">
    <source>
        <dbReference type="EMBL" id="MBU5491572.1"/>
    </source>
</evidence>
<gene>
    <name evidence="1" type="ORF">KQI75_13285</name>
</gene>
<dbReference type="EMBL" id="JAHLQI010000012">
    <property type="protein sequence ID" value="MBU5491572.1"/>
    <property type="molecule type" value="Genomic_DNA"/>
</dbReference>
<evidence type="ECO:0000313" key="2">
    <source>
        <dbReference type="Proteomes" id="UP000783588"/>
    </source>
</evidence>
<sequence>MNLKIRIECSKHDWEKQEEIQLLKEVLKRCGISMTQTDSISGEMAYKLRGKEEKIWDKMTRGAGARATTKQLKIATILEIEEKYKGMPKEKEAALAACGVKLRNYQLIKRNICDCYGDLEKAIRRGHIYFVRVKKTK</sequence>
<comment type="caution">
    <text evidence="1">The sequence shown here is derived from an EMBL/GenBank/DDBJ whole genome shotgun (WGS) entry which is preliminary data.</text>
</comment>
<accession>A0ABS6EWL3</accession>
<protein>
    <submittedName>
        <fullName evidence="1">Uncharacterized protein</fullName>
    </submittedName>
</protein>
<proteinExistence type="predicted"/>
<dbReference type="RefSeq" id="WP_216471315.1">
    <property type="nucleotide sequence ID" value="NZ_JAHLQI010000012.1"/>
</dbReference>
<name>A0ABS6EWL3_9FIRM</name>
<organism evidence="1 2">
    <name type="scientific">Butyricicoccus intestinisimiae</name>
    <dbReference type="NCBI Taxonomy" id="2841509"/>
    <lineage>
        <taxon>Bacteria</taxon>
        <taxon>Bacillati</taxon>
        <taxon>Bacillota</taxon>
        <taxon>Clostridia</taxon>
        <taxon>Eubacteriales</taxon>
        <taxon>Butyricicoccaceae</taxon>
        <taxon>Butyricicoccus</taxon>
    </lineage>
</organism>
<keyword evidence="2" id="KW-1185">Reference proteome</keyword>
<dbReference type="Proteomes" id="UP000783588">
    <property type="component" value="Unassembled WGS sequence"/>
</dbReference>